<dbReference type="EMBL" id="CP045997">
    <property type="protein sequence ID" value="QHV97304.1"/>
    <property type="molecule type" value="Genomic_DNA"/>
</dbReference>
<dbReference type="AlphaFoldDB" id="A0A6P1VXE0"/>
<feature type="compositionally biased region" description="Polar residues" evidence="1">
    <location>
        <begin position="16"/>
        <end position="37"/>
    </location>
</feature>
<evidence type="ECO:0000313" key="2">
    <source>
        <dbReference type="EMBL" id="QHV97304.1"/>
    </source>
</evidence>
<sequence length="234" mass="26298">MTTDQNYVGGGLYANPNPSVAENGLQTPSAADNRQPTLTPSITAEEFISQHAYLIGLAPNQLAQQLTERLQAQPVHYQTILDGIALLRAFTPTAQVYPNANYALLFRGWDMIGLAFLPNRPGDPAHAIATYENDNRNMMRHILQLDADKVLLATRLCEEEAIDDSWFREVKALRMTAMWYGYEHLDWLMLLPQENVSYVLEEMGEELLDGGVSYEALTEHYVDFPGIVFPSATY</sequence>
<gene>
    <name evidence="2" type="ORF">GJR95_20850</name>
</gene>
<dbReference type="Proteomes" id="UP000464577">
    <property type="component" value="Chromosome"/>
</dbReference>
<reference evidence="2 3" key="1">
    <citation type="submission" date="2019-11" db="EMBL/GenBank/DDBJ databases">
        <title>Spirosoma endbachense sp. nov., isolated from a natural salt meadow.</title>
        <authorList>
            <person name="Rojas J."/>
            <person name="Ambika Manirajan B."/>
            <person name="Ratering S."/>
            <person name="Suarez C."/>
            <person name="Geissler-Plaum R."/>
            <person name="Schnell S."/>
        </authorList>
    </citation>
    <scope>NUCLEOTIDE SEQUENCE [LARGE SCALE GENOMIC DNA]</scope>
    <source>
        <strain evidence="2 3">I-24</strain>
    </source>
</reference>
<organism evidence="2 3">
    <name type="scientific">Spirosoma endbachense</name>
    <dbReference type="NCBI Taxonomy" id="2666025"/>
    <lineage>
        <taxon>Bacteria</taxon>
        <taxon>Pseudomonadati</taxon>
        <taxon>Bacteroidota</taxon>
        <taxon>Cytophagia</taxon>
        <taxon>Cytophagales</taxon>
        <taxon>Cytophagaceae</taxon>
        <taxon>Spirosoma</taxon>
    </lineage>
</organism>
<proteinExistence type="predicted"/>
<name>A0A6P1VXE0_9BACT</name>
<feature type="region of interest" description="Disordered" evidence="1">
    <location>
        <begin position="1"/>
        <end position="37"/>
    </location>
</feature>
<evidence type="ECO:0000313" key="3">
    <source>
        <dbReference type="Proteomes" id="UP000464577"/>
    </source>
</evidence>
<keyword evidence="3" id="KW-1185">Reference proteome</keyword>
<dbReference type="KEGG" id="senf:GJR95_20850"/>
<accession>A0A6P1VXE0</accession>
<protein>
    <submittedName>
        <fullName evidence="2">Uncharacterized protein</fullName>
    </submittedName>
</protein>
<dbReference type="RefSeq" id="WP_162387715.1">
    <property type="nucleotide sequence ID" value="NZ_CP045997.1"/>
</dbReference>
<evidence type="ECO:0000256" key="1">
    <source>
        <dbReference type="SAM" id="MobiDB-lite"/>
    </source>
</evidence>